<dbReference type="InterPro" id="IPR003661">
    <property type="entry name" value="HisK_dim/P_dom"/>
</dbReference>
<accession>A0A563VU73</accession>
<evidence type="ECO:0000313" key="16">
    <source>
        <dbReference type="EMBL" id="VEP15026.1"/>
    </source>
</evidence>
<dbReference type="CDD" id="cd00082">
    <property type="entry name" value="HisKA"/>
    <property type="match status" value="1"/>
</dbReference>
<dbReference type="InterPro" id="IPR036097">
    <property type="entry name" value="HisK_dim/P_sf"/>
</dbReference>
<evidence type="ECO:0000256" key="5">
    <source>
        <dbReference type="ARBA" id="ARBA00022475"/>
    </source>
</evidence>
<dbReference type="PANTHER" id="PTHR43711">
    <property type="entry name" value="TWO-COMPONENT HISTIDINE KINASE"/>
    <property type="match status" value="1"/>
</dbReference>
<dbReference type="OrthoDB" id="9763461at2"/>
<keyword evidence="7" id="KW-0808">Transferase</keyword>
<evidence type="ECO:0000259" key="15">
    <source>
        <dbReference type="PROSITE" id="PS50885"/>
    </source>
</evidence>
<comment type="catalytic activity">
    <reaction evidence="1">
        <text>ATP + protein L-histidine = ADP + protein N-phospho-L-histidine.</text>
        <dbReference type="EC" id="2.7.13.3"/>
    </reaction>
</comment>
<dbReference type="InterPro" id="IPR004358">
    <property type="entry name" value="Sig_transdc_His_kin-like_C"/>
</dbReference>
<keyword evidence="5" id="KW-1003">Cell membrane</keyword>
<feature type="transmembrane region" description="Helical" evidence="13">
    <location>
        <begin position="172"/>
        <end position="191"/>
    </location>
</feature>
<dbReference type="GO" id="GO:0000155">
    <property type="term" value="F:phosphorelay sensor kinase activity"/>
    <property type="evidence" value="ECO:0007669"/>
    <property type="project" value="InterPro"/>
</dbReference>
<keyword evidence="8" id="KW-0547">Nucleotide-binding</keyword>
<dbReference type="Pfam" id="PF02518">
    <property type="entry name" value="HATPase_c"/>
    <property type="match status" value="1"/>
</dbReference>
<dbReference type="FunFam" id="1.10.287.130:FF:000001">
    <property type="entry name" value="Two-component sensor histidine kinase"/>
    <property type="match status" value="1"/>
</dbReference>
<dbReference type="Proteomes" id="UP000320055">
    <property type="component" value="Unassembled WGS sequence"/>
</dbReference>
<evidence type="ECO:0000313" key="17">
    <source>
        <dbReference type="Proteomes" id="UP000320055"/>
    </source>
</evidence>
<dbReference type="PRINTS" id="PR00344">
    <property type="entry name" value="BCTRLSENSOR"/>
</dbReference>
<dbReference type="AlphaFoldDB" id="A0A563VU73"/>
<protein>
    <recommendedName>
        <fullName evidence="4">histidine kinase</fullName>
        <ecNumber evidence="4">2.7.13.3</ecNumber>
    </recommendedName>
</protein>
<dbReference type="InterPro" id="IPR036890">
    <property type="entry name" value="HATPase_C_sf"/>
</dbReference>
<keyword evidence="10" id="KW-0067">ATP-binding</keyword>
<dbReference type="GO" id="GO:0045121">
    <property type="term" value="C:membrane raft"/>
    <property type="evidence" value="ECO:0007669"/>
    <property type="project" value="UniProtKB-SubCell"/>
</dbReference>
<keyword evidence="6" id="KW-0597">Phosphoprotein</keyword>
<evidence type="ECO:0000256" key="4">
    <source>
        <dbReference type="ARBA" id="ARBA00012438"/>
    </source>
</evidence>
<dbReference type="InterPro" id="IPR005467">
    <property type="entry name" value="His_kinase_dom"/>
</dbReference>
<evidence type="ECO:0000256" key="3">
    <source>
        <dbReference type="ARBA" id="ARBA00004314"/>
    </source>
</evidence>
<dbReference type="EC" id="2.7.13.3" evidence="4"/>
<evidence type="ECO:0000256" key="9">
    <source>
        <dbReference type="ARBA" id="ARBA00022777"/>
    </source>
</evidence>
<evidence type="ECO:0000256" key="13">
    <source>
        <dbReference type="SAM" id="Phobius"/>
    </source>
</evidence>
<evidence type="ECO:0000256" key="1">
    <source>
        <dbReference type="ARBA" id="ARBA00000085"/>
    </source>
</evidence>
<dbReference type="SUPFAM" id="SSF55874">
    <property type="entry name" value="ATPase domain of HSP90 chaperone/DNA topoisomerase II/histidine kinase"/>
    <property type="match status" value="1"/>
</dbReference>
<dbReference type="CDD" id="cd00075">
    <property type="entry name" value="HATPase"/>
    <property type="match status" value="1"/>
</dbReference>
<dbReference type="PROSITE" id="PS50885">
    <property type="entry name" value="HAMP"/>
    <property type="match status" value="1"/>
</dbReference>
<dbReference type="InterPro" id="IPR003660">
    <property type="entry name" value="HAMP_dom"/>
</dbReference>
<dbReference type="FunFam" id="3.30.565.10:FF:000023">
    <property type="entry name" value="PAS domain-containing sensor histidine kinase"/>
    <property type="match status" value="1"/>
</dbReference>
<dbReference type="EMBL" id="CAACVJ010000224">
    <property type="protein sequence ID" value="VEP15026.1"/>
    <property type="molecule type" value="Genomic_DNA"/>
</dbReference>
<keyword evidence="13" id="KW-0812">Transmembrane</keyword>
<dbReference type="InterPro" id="IPR050736">
    <property type="entry name" value="Sensor_HK_Regulatory"/>
</dbReference>
<feature type="domain" description="HAMP" evidence="15">
    <location>
        <begin position="192"/>
        <end position="246"/>
    </location>
</feature>
<dbReference type="Gene3D" id="3.30.565.10">
    <property type="entry name" value="Histidine kinase-like ATPase, C-terminal domain"/>
    <property type="match status" value="1"/>
</dbReference>
<keyword evidence="9 16" id="KW-0418">Kinase</keyword>
<dbReference type="PROSITE" id="PS50109">
    <property type="entry name" value="HIS_KIN"/>
    <property type="match status" value="1"/>
</dbReference>
<comment type="subcellular location">
    <subcellularLocation>
        <location evidence="2">Cell membrane</location>
    </subcellularLocation>
    <subcellularLocation>
        <location evidence="3">Membrane raft</location>
        <topology evidence="3">Multi-pass membrane protein</topology>
    </subcellularLocation>
</comment>
<gene>
    <name evidence="16" type="ORF">H1P_300048</name>
</gene>
<dbReference type="SMART" id="SM00388">
    <property type="entry name" value="HisKA"/>
    <property type="match status" value="1"/>
</dbReference>
<dbReference type="SUPFAM" id="SSF47384">
    <property type="entry name" value="Homodimeric domain of signal transducing histidine kinase"/>
    <property type="match status" value="1"/>
</dbReference>
<dbReference type="Pfam" id="PF00512">
    <property type="entry name" value="HisKA"/>
    <property type="match status" value="1"/>
</dbReference>
<dbReference type="PANTHER" id="PTHR43711:SF1">
    <property type="entry name" value="HISTIDINE KINASE 1"/>
    <property type="match status" value="1"/>
</dbReference>
<evidence type="ECO:0000256" key="6">
    <source>
        <dbReference type="ARBA" id="ARBA00022553"/>
    </source>
</evidence>
<keyword evidence="11" id="KW-0902">Two-component regulatory system</keyword>
<reference evidence="16 17" key="1">
    <citation type="submission" date="2019-01" db="EMBL/GenBank/DDBJ databases">
        <authorList>
            <person name="Brito A."/>
        </authorList>
    </citation>
    <scope>NUCLEOTIDE SEQUENCE [LARGE SCALE GENOMIC DNA]</scope>
    <source>
        <strain evidence="16">1</strain>
    </source>
</reference>
<evidence type="ECO:0000256" key="10">
    <source>
        <dbReference type="ARBA" id="ARBA00022840"/>
    </source>
</evidence>
<evidence type="ECO:0000256" key="11">
    <source>
        <dbReference type="ARBA" id="ARBA00023012"/>
    </source>
</evidence>
<dbReference type="Gene3D" id="1.10.287.130">
    <property type="match status" value="1"/>
</dbReference>
<feature type="transmembrane region" description="Helical" evidence="13">
    <location>
        <begin position="15"/>
        <end position="35"/>
    </location>
</feature>
<sequence>MKLLWYKLDPASLKLRLTVGIALFSTLGLCGLASWTSMRMQQILVSTHKDNIKYIAERFPHDVKIYSDMVSLEEGVQKAVDNLSNDNIIMWAKSDRNVVTARSQILQNTKIAQVLLPLKNVPPIPQVKDLEGRYWLLCATPLQVKGVNLGKFYIAQDITEDQKMLLRLLRSLTLATIIVTAIMITAIAFYINRSLRPLKRISQLTSDISAERLGEAHFNLENPPSEVKELAETFEKMLLRLSQSWEHQRQLLSNVSHELRTPLTIICGYLESTLRRGPNLTEIQREALTTAASEADRTVQLLQDLLDLARADSGAMHFQLEKIDVHELITEVVAMTKQYSNHQIIFESNKSNLEIAVDKNRCKQVLLNLIDNAIKYSASEYPITIKSYLQDSLVIIEICDRGVGIPLQQQARIFERFHRLDEARNRAGGTGLGLSIVKTLVEGMGGKISVQSQLEKGSTFTLKFPGV</sequence>
<evidence type="ECO:0000256" key="7">
    <source>
        <dbReference type="ARBA" id="ARBA00022679"/>
    </source>
</evidence>
<dbReference type="Gene3D" id="6.10.340.10">
    <property type="match status" value="1"/>
</dbReference>
<dbReference type="GO" id="GO:0005524">
    <property type="term" value="F:ATP binding"/>
    <property type="evidence" value="ECO:0007669"/>
    <property type="project" value="UniProtKB-KW"/>
</dbReference>
<keyword evidence="12 13" id="KW-0472">Membrane</keyword>
<evidence type="ECO:0000256" key="2">
    <source>
        <dbReference type="ARBA" id="ARBA00004236"/>
    </source>
</evidence>
<dbReference type="SMART" id="SM00387">
    <property type="entry name" value="HATPase_c"/>
    <property type="match status" value="1"/>
</dbReference>
<keyword evidence="13" id="KW-1133">Transmembrane helix</keyword>
<dbReference type="Pfam" id="PF00672">
    <property type="entry name" value="HAMP"/>
    <property type="match status" value="1"/>
</dbReference>
<name>A0A563VU73_9CYAN</name>
<proteinExistence type="predicted"/>
<dbReference type="InterPro" id="IPR003594">
    <property type="entry name" value="HATPase_dom"/>
</dbReference>
<evidence type="ECO:0000259" key="14">
    <source>
        <dbReference type="PROSITE" id="PS50109"/>
    </source>
</evidence>
<dbReference type="GO" id="GO:0005886">
    <property type="term" value="C:plasma membrane"/>
    <property type="evidence" value="ECO:0007669"/>
    <property type="project" value="UniProtKB-SubCell"/>
</dbReference>
<evidence type="ECO:0000256" key="12">
    <source>
        <dbReference type="ARBA" id="ARBA00023136"/>
    </source>
</evidence>
<organism evidence="16 17">
    <name type="scientific">Hyella patelloides LEGE 07179</name>
    <dbReference type="NCBI Taxonomy" id="945734"/>
    <lineage>
        <taxon>Bacteria</taxon>
        <taxon>Bacillati</taxon>
        <taxon>Cyanobacteriota</taxon>
        <taxon>Cyanophyceae</taxon>
        <taxon>Pleurocapsales</taxon>
        <taxon>Hyellaceae</taxon>
        <taxon>Hyella</taxon>
    </lineage>
</organism>
<dbReference type="RefSeq" id="WP_144865250.1">
    <property type="nucleotide sequence ID" value="NZ_LR213790.1"/>
</dbReference>
<keyword evidence="17" id="KW-1185">Reference proteome</keyword>
<evidence type="ECO:0000256" key="8">
    <source>
        <dbReference type="ARBA" id="ARBA00022741"/>
    </source>
</evidence>
<feature type="domain" description="Histidine kinase" evidence="14">
    <location>
        <begin position="254"/>
        <end position="467"/>
    </location>
</feature>